<evidence type="ECO:0000256" key="1">
    <source>
        <dbReference type="SAM" id="MobiDB-lite"/>
    </source>
</evidence>
<sequence length="280" mass="32474">MRAPRGSSFRNAEARRRSGAKQSRTARRIRYERRALLRGRRDEPTEKRFGILLKEAVAKQLARLGVPHTLYDFKGDYARAERVELAILNRDGSTTIMEIDWTLRRGVRGKITDFVRAATMRDDWSVPRVYLEIEDRVGFALKPMAERVAHAIREITSGLDRFLKRIEQGNVIGLALVLDHERKAELIPMRLMRMIGSRARDWLEGLLIAREAEEELRARKSPATTRPLPHQTATAPTRHAPHFWRAFIREVAFHTGFTPNPTPVYAQAQRNHPLRMPYRR</sequence>
<feature type="region of interest" description="Disordered" evidence="1">
    <location>
        <begin position="1"/>
        <end position="26"/>
    </location>
</feature>
<evidence type="ECO:0000313" key="2">
    <source>
        <dbReference type="EMBL" id="OGL97907.1"/>
    </source>
</evidence>
<dbReference type="Proteomes" id="UP000176501">
    <property type="component" value="Unassembled WGS sequence"/>
</dbReference>
<evidence type="ECO:0000313" key="3">
    <source>
        <dbReference type="Proteomes" id="UP000176501"/>
    </source>
</evidence>
<gene>
    <name evidence="2" type="ORF">A2304_03200</name>
</gene>
<dbReference type="EMBL" id="MGFE01000027">
    <property type="protein sequence ID" value="OGL97907.1"/>
    <property type="molecule type" value="Genomic_DNA"/>
</dbReference>
<protein>
    <submittedName>
        <fullName evidence="2">Uncharacterized protein</fullName>
    </submittedName>
</protein>
<organism evidence="2 3">
    <name type="scientific">Candidatus Uhrbacteria bacterium RIFOXYB2_FULL_57_15</name>
    <dbReference type="NCBI Taxonomy" id="1802422"/>
    <lineage>
        <taxon>Bacteria</taxon>
        <taxon>Candidatus Uhriibacteriota</taxon>
    </lineage>
</organism>
<name>A0A1F7W6S2_9BACT</name>
<reference evidence="2 3" key="1">
    <citation type="journal article" date="2016" name="Nat. Commun.">
        <title>Thousands of microbial genomes shed light on interconnected biogeochemical processes in an aquifer system.</title>
        <authorList>
            <person name="Anantharaman K."/>
            <person name="Brown C.T."/>
            <person name="Hug L.A."/>
            <person name="Sharon I."/>
            <person name="Castelle C.J."/>
            <person name="Probst A.J."/>
            <person name="Thomas B.C."/>
            <person name="Singh A."/>
            <person name="Wilkins M.J."/>
            <person name="Karaoz U."/>
            <person name="Brodie E.L."/>
            <person name="Williams K.H."/>
            <person name="Hubbard S.S."/>
            <person name="Banfield J.F."/>
        </authorList>
    </citation>
    <scope>NUCLEOTIDE SEQUENCE [LARGE SCALE GENOMIC DNA]</scope>
</reference>
<comment type="caution">
    <text evidence="2">The sequence shown here is derived from an EMBL/GenBank/DDBJ whole genome shotgun (WGS) entry which is preliminary data.</text>
</comment>
<proteinExistence type="predicted"/>
<accession>A0A1F7W6S2</accession>
<dbReference type="AlphaFoldDB" id="A0A1F7W6S2"/>